<organism evidence="4 5">
    <name type="scientific">Isachenkonia alkalipeptolytica</name>
    <dbReference type="NCBI Taxonomy" id="2565777"/>
    <lineage>
        <taxon>Bacteria</taxon>
        <taxon>Bacillati</taxon>
        <taxon>Bacillota</taxon>
        <taxon>Clostridia</taxon>
        <taxon>Eubacteriales</taxon>
        <taxon>Clostridiaceae</taxon>
        <taxon>Isachenkonia</taxon>
    </lineage>
</organism>
<evidence type="ECO:0000256" key="1">
    <source>
        <dbReference type="ARBA" id="ARBA00007430"/>
    </source>
</evidence>
<accession>A0AA43XKI0</accession>
<dbReference type="PANTHER" id="PTHR43318:SF1">
    <property type="entry name" value="POLYSACCHARIDE BIOSYNTHESIS PROTEIN EPSC-RELATED"/>
    <property type="match status" value="1"/>
</dbReference>
<dbReference type="InterPro" id="IPR051203">
    <property type="entry name" value="Polysaccharide_Synthase-Rel"/>
</dbReference>
<dbReference type="EMBL" id="SUMG01000007">
    <property type="protein sequence ID" value="NBG88382.1"/>
    <property type="molecule type" value="Genomic_DNA"/>
</dbReference>
<keyword evidence="2" id="KW-0472">Membrane</keyword>
<dbReference type="AlphaFoldDB" id="A0AA43XKI0"/>
<evidence type="ECO:0000256" key="2">
    <source>
        <dbReference type="SAM" id="Phobius"/>
    </source>
</evidence>
<evidence type="ECO:0000313" key="4">
    <source>
        <dbReference type="EMBL" id="NBG88382.1"/>
    </source>
</evidence>
<dbReference type="CDD" id="cd05237">
    <property type="entry name" value="UDP_invert_4-6DH_SDR_e"/>
    <property type="match status" value="1"/>
</dbReference>
<keyword evidence="2" id="KW-1133">Transmembrane helix</keyword>
<keyword evidence="2" id="KW-0812">Transmembrane</keyword>
<feature type="transmembrane region" description="Helical" evidence="2">
    <location>
        <begin position="20"/>
        <end position="42"/>
    </location>
</feature>
<dbReference type="Pfam" id="PF13727">
    <property type="entry name" value="CoA_binding_3"/>
    <property type="match status" value="1"/>
</dbReference>
<comment type="similarity">
    <text evidence="1">Belongs to the polysaccharide synthase family.</text>
</comment>
<sequence>MEIFKIQGIGVGKVLKKKKLIPALIMLGDAAIINISFIIAFLLRFEGSFFISNVAQRHFEIYLSNIVTITLIKLVIYYIFGLYKNLWKYASIYEVLQIVGTTVVANTAVVSYMFLTQDPLPRSIFAIVVLLDIALIGGLRFSFRASRSLRDRMGDKGFKKKGQIKQKRSLIIGAGEAGAQVIKELRNHKELNSIPVAVIDDNDEKYGARINGVPVVGDRYHIKKVVEKYRIDEIIIAIPSMQRQEIRGVIEECNKTKCKLKIVPGLSELIDGEVSIQAIREVKIDDLLGREPVKLDMEGIQGYIKDRVVLVTGGGGSIGSELCRQIAAIQPKKLLILDNYENNAYAIQNEIRSTYPEVDLFTIIASVREKERMDEIFATHKPQVVFHAAAHKHVPLMEDNPQEAVKNNIFGTRNVAECADKYGTERFVLISTDKAVNPTNIMGASKRVAEMVIQALDKESNTEFIAVRFGNVLGSNGSVIPLFKEQIEKGGPVTVTHEEVTRYFMTIPEAVQLVVQTGSMAKGGEIFVLDMGEPVKIIDLARNLIRLSGFEPDVDIEIKVVGLRPGEKLYEELLLDGEGLEDTCHEKIFVGKPMYTDFKFLQRELDILWETLDKDGGEIKGYMGKIVPTYKQTAN</sequence>
<gene>
    <name evidence="4" type="ORF">ISALK_07685</name>
</gene>
<dbReference type="Proteomes" id="UP000449710">
    <property type="component" value="Unassembled WGS sequence"/>
</dbReference>
<name>A0AA43XKI0_9CLOT</name>
<comment type="caution">
    <text evidence="4">The sequence shown here is derived from an EMBL/GenBank/DDBJ whole genome shotgun (WGS) entry which is preliminary data.</text>
</comment>
<dbReference type="PANTHER" id="PTHR43318">
    <property type="entry name" value="UDP-N-ACETYLGLUCOSAMINE 4,6-DEHYDRATASE"/>
    <property type="match status" value="1"/>
</dbReference>
<feature type="transmembrane region" description="Helical" evidence="2">
    <location>
        <begin position="95"/>
        <end position="114"/>
    </location>
</feature>
<dbReference type="Pfam" id="PF02719">
    <property type="entry name" value="Polysacc_synt_2"/>
    <property type="match status" value="1"/>
</dbReference>
<reference evidence="4 5" key="1">
    <citation type="submission" date="2019-04" db="EMBL/GenBank/DDBJ databases">
        <title>Isachenkonia alkalipeptolytica gen. nov. sp. nov. a new anaerobic, alkiliphilic organothrophic bacterium capable to reduce synthesized ferrihydrite isolated from a soda lake.</title>
        <authorList>
            <person name="Toshchakov S.V."/>
            <person name="Zavarzina D.G."/>
            <person name="Zhilina T.N."/>
            <person name="Kostrikina N.A."/>
            <person name="Kublanov I.V."/>
        </authorList>
    </citation>
    <scope>NUCLEOTIDE SEQUENCE [LARGE SCALE GENOMIC DNA]</scope>
    <source>
        <strain evidence="4 5">Z-1701</strain>
    </source>
</reference>
<evidence type="ECO:0000313" key="5">
    <source>
        <dbReference type="Proteomes" id="UP000449710"/>
    </source>
</evidence>
<feature type="domain" description="Polysaccharide biosynthesis protein CapD-like" evidence="3">
    <location>
        <begin position="309"/>
        <end position="591"/>
    </location>
</feature>
<dbReference type="SUPFAM" id="SSF51735">
    <property type="entry name" value="NAD(P)-binding Rossmann-fold domains"/>
    <property type="match status" value="2"/>
</dbReference>
<dbReference type="InterPro" id="IPR003869">
    <property type="entry name" value="Polysac_CapD-like"/>
</dbReference>
<protein>
    <submittedName>
        <fullName evidence="4">Polysaccharide biosynthesis protein</fullName>
    </submittedName>
</protein>
<feature type="transmembrane region" description="Helical" evidence="2">
    <location>
        <begin position="62"/>
        <end position="83"/>
    </location>
</feature>
<keyword evidence="5" id="KW-1185">Reference proteome</keyword>
<feature type="transmembrane region" description="Helical" evidence="2">
    <location>
        <begin position="120"/>
        <end position="143"/>
    </location>
</feature>
<dbReference type="Gene3D" id="3.40.50.720">
    <property type="entry name" value="NAD(P)-binding Rossmann-like Domain"/>
    <property type="match status" value="2"/>
</dbReference>
<proteinExistence type="inferred from homology"/>
<dbReference type="InterPro" id="IPR036291">
    <property type="entry name" value="NAD(P)-bd_dom_sf"/>
</dbReference>
<evidence type="ECO:0000259" key="3">
    <source>
        <dbReference type="Pfam" id="PF02719"/>
    </source>
</evidence>